<dbReference type="Pfam" id="PF02321">
    <property type="entry name" value="OEP"/>
    <property type="match status" value="1"/>
</dbReference>
<sequence>MFVMGLCMPSFMSSQTKPSGASARGRHGMRLLPAGIVLVLAGCASLPADRGLANVNELVKARDPGLAAKPTSMRAQDKDLNQQVDTLLAQPLTAERAVGVALLRNPRVRLEYARLGLNQADWVEASRLSNPVLSFSAMNSNVSGDATKLGYGLAQNFTDLLFIRSRSRLAKAELIRLQAETALSLQELAADVNEAYFEAVGSAQIAQMRTVIAKATRTSADLAKRFHDAGNINALELAREQAAAEQAELDQEAAQAEAESARVTLNTLIGLATNKSWQLDARLPLPVSDESSAQELIDLGLKQRLDLVAERMRVERSDDVLGLAKTLRWIPFLEVGIAGERDSDRSRSLGPTVALELPLFGKSGSGVLRAEALQEQSRANVALLEGEVANGISKAYARMVSARTRVLRHQRGLIPQREAIVARTQELQNYMIVGQFELLLAKREEYNAYEGYLAALRDYWKSRVDLARAVGGALPSDTHIGELSISPIMLPEAASAGTGHAGHNMPAMEGMDHSQDGASAPLNQPAMTSHDMSNMGEMSGMDHSGMTGMEATDSTVTPAPEAAPTTSPHQGH</sequence>
<feature type="compositionally biased region" description="Polar residues" evidence="3">
    <location>
        <begin position="521"/>
        <end position="530"/>
    </location>
</feature>
<dbReference type="Proteomes" id="UP000243900">
    <property type="component" value="Unassembled WGS sequence"/>
</dbReference>
<evidence type="ECO:0000256" key="2">
    <source>
        <dbReference type="SAM" id="Coils"/>
    </source>
</evidence>
<dbReference type="PANTHER" id="PTHR30203">
    <property type="entry name" value="OUTER MEMBRANE CATION EFFLUX PROTEIN"/>
    <property type="match status" value="1"/>
</dbReference>
<keyword evidence="2" id="KW-0175">Coiled coil</keyword>
<organism evidence="4 5">
    <name type="scientific">Amnimonas aquatica</name>
    <dbReference type="NCBI Taxonomy" id="2094561"/>
    <lineage>
        <taxon>Bacteria</taxon>
        <taxon>Pseudomonadati</taxon>
        <taxon>Pseudomonadota</taxon>
        <taxon>Gammaproteobacteria</taxon>
        <taxon>Moraxellales</taxon>
        <taxon>Moraxellaceae</taxon>
        <taxon>Amnimonas</taxon>
    </lineage>
</organism>
<dbReference type="InterPro" id="IPR010131">
    <property type="entry name" value="MdtP/NodT-like"/>
</dbReference>
<dbReference type="Gene3D" id="1.20.1600.10">
    <property type="entry name" value="Outer membrane efflux proteins (OEP)"/>
    <property type="match status" value="1"/>
</dbReference>
<name>A0A2P6ATG0_9GAMM</name>
<feature type="compositionally biased region" description="Low complexity" evidence="3">
    <location>
        <begin position="557"/>
        <end position="566"/>
    </location>
</feature>
<feature type="region of interest" description="Disordered" evidence="3">
    <location>
        <begin position="509"/>
        <end position="530"/>
    </location>
</feature>
<comment type="similarity">
    <text evidence="1">Belongs to the outer membrane factor (OMF) (TC 1.B.17) family.</text>
</comment>
<reference evidence="5" key="1">
    <citation type="submission" date="2018-02" db="EMBL/GenBank/DDBJ databases">
        <title>Genome sequencing of Solimonas sp. HR-BB.</title>
        <authorList>
            <person name="Lee Y."/>
            <person name="Jeon C.O."/>
        </authorList>
    </citation>
    <scope>NUCLEOTIDE SEQUENCE [LARGE SCALE GENOMIC DNA]</scope>
    <source>
        <strain evidence="5">HR-E</strain>
    </source>
</reference>
<dbReference type="PANTHER" id="PTHR30203:SF24">
    <property type="entry name" value="BLR4935 PROTEIN"/>
    <property type="match status" value="1"/>
</dbReference>
<dbReference type="EMBL" id="PTQZ01000062">
    <property type="protein sequence ID" value="PQA47454.1"/>
    <property type="molecule type" value="Genomic_DNA"/>
</dbReference>
<dbReference type="GO" id="GO:0015562">
    <property type="term" value="F:efflux transmembrane transporter activity"/>
    <property type="evidence" value="ECO:0007669"/>
    <property type="project" value="InterPro"/>
</dbReference>
<evidence type="ECO:0008006" key="6">
    <source>
        <dbReference type="Google" id="ProtNLM"/>
    </source>
</evidence>
<feature type="region of interest" description="Disordered" evidence="3">
    <location>
        <begin position="544"/>
        <end position="572"/>
    </location>
</feature>
<evidence type="ECO:0000256" key="3">
    <source>
        <dbReference type="SAM" id="MobiDB-lite"/>
    </source>
</evidence>
<dbReference type="AlphaFoldDB" id="A0A2P6ATG0"/>
<evidence type="ECO:0000256" key="1">
    <source>
        <dbReference type="ARBA" id="ARBA00007613"/>
    </source>
</evidence>
<gene>
    <name evidence="4" type="ORF">C5O18_04025</name>
</gene>
<evidence type="ECO:0000313" key="4">
    <source>
        <dbReference type="EMBL" id="PQA47454.1"/>
    </source>
</evidence>
<keyword evidence="5" id="KW-1185">Reference proteome</keyword>
<proteinExistence type="inferred from homology"/>
<dbReference type="SUPFAM" id="SSF56954">
    <property type="entry name" value="Outer membrane efflux proteins (OEP)"/>
    <property type="match status" value="1"/>
</dbReference>
<evidence type="ECO:0000313" key="5">
    <source>
        <dbReference type="Proteomes" id="UP000243900"/>
    </source>
</evidence>
<protein>
    <recommendedName>
        <fullName evidence="6">TolC family protein</fullName>
    </recommendedName>
</protein>
<feature type="coiled-coil region" evidence="2">
    <location>
        <begin position="232"/>
        <end position="266"/>
    </location>
</feature>
<accession>A0A2P6ATG0</accession>
<comment type="caution">
    <text evidence="4">The sequence shown here is derived from an EMBL/GenBank/DDBJ whole genome shotgun (WGS) entry which is preliminary data.</text>
</comment>
<dbReference type="InterPro" id="IPR003423">
    <property type="entry name" value="OMP_efflux"/>
</dbReference>